<dbReference type="InterPro" id="IPR038726">
    <property type="entry name" value="PDDEXK_AddAB-type"/>
</dbReference>
<feature type="binding site" evidence="14">
    <location>
        <begin position="22"/>
        <end position="29"/>
    </location>
    <ligand>
        <name>ATP</name>
        <dbReference type="ChEBI" id="CHEBI:30616"/>
    </ligand>
</feature>
<comment type="cofactor">
    <cofactor evidence="13">
        <name>Mg(2+)</name>
        <dbReference type="ChEBI" id="CHEBI:18420"/>
    </cofactor>
</comment>
<dbReference type="Pfam" id="PF12705">
    <property type="entry name" value="PDDEXK_1"/>
    <property type="match status" value="1"/>
</dbReference>
<comment type="function">
    <text evidence="13">The heterodimer acts as both an ATP-dependent DNA helicase and an ATP-dependent, dual-direction single-stranded exonuclease. Recognizes the chi site generating a DNA molecule suitable for the initiation of homologous recombination. The AddA nuclease domain is required for chi fragment generation; this subunit has the helicase and 3' -&gt; 5' nuclease activities.</text>
</comment>
<dbReference type="PROSITE" id="PS51198">
    <property type="entry name" value="UVRD_HELICASE_ATP_BIND"/>
    <property type="match status" value="1"/>
</dbReference>
<evidence type="ECO:0000256" key="12">
    <source>
        <dbReference type="ARBA" id="ARBA00048988"/>
    </source>
</evidence>
<keyword evidence="3 13" id="KW-0227">DNA damage</keyword>
<evidence type="ECO:0000256" key="4">
    <source>
        <dbReference type="ARBA" id="ARBA00022801"/>
    </source>
</evidence>
<comment type="catalytic activity">
    <reaction evidence="12 13">
        <text>ATP + H2O = ADP + phosphate + H(+)</text>
        <dbReference type="Rhea" id="RHEA:13065"/>
        <dbReference type="ChEBI" id="CHEBI:15377"/>
        <dbReference type="ChEBI" id="CHEBI:15378"/>
        <dbReference type="ChEBI" id="CHEBI:30616"/>
        <dbReference type="ChEBI" id="CHEBI:43474"/>
        <dbReference type="ChEBI" id="CHEBI:456216"/>
        <dbReference type="EC" id="5.6.2.4"/>
    </reaction>
</comment>
<keyword evidence="7 13" id="KW-0067">ATP-binding</keyword>
<name>A0ABY1AB75_9LACO</name>
<dbReference type="PANTHER" id="PTHR11070:SF48">
    <property type="entry name" value="ATP-DEPENDENT HELICASE_NUCLEASE SUBUNIT A"/>
    <property type="match status" value="1"/>
</dbReference>
<dbReference type="Gene3D" id="3.90.320.10">
    <property type="match status" value="1"/>
</dbReference>
<keyword evidence="15" id="KW-0175">Coiled coil</keyword>
<feature type="domain" description="UvrD-like helicase C-terminal" evidence="17">
    <location>
        <begin position="521"/>
        <end position="811"/>
    </location>
</feature>
<dbReference type="PROSITE" id="PS51217">
    <property type="entry name" value="UVRD_HELICASE_CTER"/>
    <property type="match status" value="1"/>
</dbReference>
<evidence type="ECO:0000256" key="9">
    <source>
        <dbReference type="ARBA" id="ARBA00023204"/>
    </source>
</evidence>
<evidence type="ECO:0000256" key="8">
    <source>
        <dbReference type="ARBA" id="ARBA00023125"/>
    </source>
</evidence>
<keyword evidence="2 13" id="KW-0547">Nucleotide-binding</keyword>
<dbReference type="InterPro" id="IPR014152">
    <property type="entry name" value="AddA"/>
</dbReference>
<evidence type="ECO:0000256" key="7">
    <source>
        <dbReference type="ARBA" id="ARBA00022840"/>
    </source>
</evidence>
<evidence type="ECO:0000259" key="17">
    <source>
        <dbReference type="PROSITE" id="PS51217"/>
    </source>
</evidence>
<comment type="subunit">
    <text evidence="13">Heterodimer of AddA and AddB/RexB.</text>
</comment>
<evidence type="ECO:0000256" key="6">
    <source>
        <dbReference type="ARBA" id="ARBA00022839"/>
    </source>
</evidence>
<organism evidence="18 19">
    <name type="scientific">Ligilactobacillus ruminis</name>
    <dbReference type="NCBI Taxonomy" id="1623"/>
    <lineage>
        <taxon>Bacteria</taxon>
        <taxon>Bacillati</taxon>
        <taxon>Bacillota</taxon>
        <taxon>Bacilli</taxon>
        <taxon>Lactobacillales</taxon>
        <taxon>Lactobacillaceae</taxon>
        <taxon>Ligilactobacillus</taxon>
    </lineage>
</organism>
<evidence type="ECO:0000313" key="18">
    <source>
        <dbReference type="EMBL" id="SEM61670.1"/>
    </source>
</evidence>
<dbReference type="InterPro" id="IPR011335">
    <property type="entry name" value="Restrct_endonuc-II-like"/>
</dbReference>
<sequence length="1240" mass="141888">MDFTLSQQRAIKAEGHNILVSASAGSGKTSVLTERVLQKLRGQTDSHRLSEIDRLLILTFTEAAAKEMKERIQQKIRAAIKTENVAAIKKHLLTQQLKLGTADISTIDSFCLKFVQTYYYKAKIDPGFSILADSTQAEMLREQVWDSLSEELYGSDAGFLDLAANFFGKTDEQKLYELVMKTYDFANVNPNPQAWLQNLASNYHLEDDDFSQSSFFKEKYRPLLLQKLRQVLVKLDQAFNLMLDPENETMMFFADFLAEERAQVKLIEQTLSTGKYEEIRQALAGFTAEKWPNKSKGLSEAQKALKKQAKDLRDQAKKQLEDCQQCVQTDEATLTTMFFASEKLVNKLGEVVQKFSERYQAEKLRRQLLEFNDLEHYTYDILAQNKDIRADLRARYDEIMVDEYQDTNKLQESILQLFAKEEPGNMFMVGDVKQSIYQFRLADPTLFLEKYARYADDTQSGERIILKENFRSVANVAQVTNLIFSQIMDQEIGEIAYDDNAQLVYGSSDYPTDDKSKAAFKAQVMLYYQDSSTKATQPLKMRWENQEPMQADFTIDSKAQGEMMMVAQKIKQMQAEGYQIYDRKLQTMRPVKYSDFAILSQTRNSHLILAGELEKRGIPYHVQKAENYFKTTEISLMLSLLEVIDNPRQDIPLVAVLRSPLVGLNENELALLRINDRSGDFYQALQTFIGKKANQSSNPAVYEKVTHFLDQLTRFRTKARQNDLADLIWDIYEETGFLEYVTGMPGGRQRALNLHALYDRAASYEKSSFKGLFQFIYFIKKMQEKDDDLASVVDQSGEDQVQIMTIHASKGLQFPIVFLIDMNHGFNKQDQKNAYLLSETDGIGIDWVDEEHNIKYETPVKLVVKKASDRQLAAEKMRLLYVAITRAEQVLVLTASYDDQAKAQKVWEKAQASTDLLLNDDVREQNDNFMAWVLPALARTKAFTKTAWTLPELDEKFKADITLTEVNQADLKDQETPDTGAIEAWLDQQLAQPADVKDAEAVKEMLLYKYPHEALTKTAAYQSVSEIKTLFADPDQLEMSALDLQDVLEDKKAHRFSQKLGLPNFMTAEQKVTGAQIGTATHLIFKLLDLSQKPTSKRIEAQIEACVANQLITPQVAAKMSVDKILHFYDSALGQDVLQHQATLKREQPFSMLLPANMIFNEIQEDDPILIHGIVDGYFETDNGFVLFDYKTDQNPLEDIKKKYAGQLRLYEKALQYILKIPAQGKYLYSLSHGEIIEVD</sequence>
<evidence type="ECO:0000256" key="10">
    <source>
        <dbReference type="ARBA" id="ARBA00023235"/>
    </source>
</evidence>
<dbReference type="EC" id="3.1.-.-" evidence="13"/>
<keyword evidence="10 13" id="KW-0413">Isomerase</keyword>
<evidence type="ECO:0000313" key="19">
    <source>
        <dbReference type="Proteomes" id="UP000182089"/>
    </source>
</evidence>
<gene>
    <name evidence="13" type="primary">addA</name>
    <name evidence="18" type="ORF">SAMN05216431_10582</name>
</gene>
<dbReference type="InterPro" id="IPR014016">
    <property type="entry name" value="UvrD-like_ATP-bd"/>
</dbReference>
<dbReference type="PANTHER" id="PTHR11070">
    <property type="entry name" value="UVRD / RECB / PCRA DNA HELICASE FAMILY MEMBER"/>
    <property type="match status" value="1"/>
</dbReference>
<keyword evidence="1 13" id="KW-0540">Nuclease</keyword>
<comment type="similarity">
    <text evidence="13">Belongs to the helicase family. AddA subfamily.</text>
</comment>
<evidence type="ECO:0000256" key="1">
    <source>
        <dbReference type="ARBA" id="ARBA00022722"/>
    </source>
</evidence>
<evidence type="ECO:0000256" key="11">
    <source>
        <dbReference type="ARBA" id="ARBA00034617"/>
    </source>
</evidence>
<dbReference type="InterPro" id="IPR011604">
    <property type="entry name" value="PDDEXK-like_dom_sf"/>
</dbReference>
<keyword evidence="6 13" id="KW-0269">Exonuclease</keyword>
<evidence type="ECO:0000256" key="5">
    <source>
        <dbReference type="ARBA" id="ARBA00022806"/>
    </source>
</evidence>
<keyword evidence="8 13" id="KW-0238">DNA-binding</keyword>
<feature type="coiled-coil region" evidence="15">
    <location>
        <begin position="295"/>
        <end position="326"/>
    </location>
</feature>
<comment type="catalytic activity">
    <reaction evidence="11 13">
        <text>Couples ATP hydrolysis with the unwinding of duplex DNA by translocating in the 3'-5' direction.</text>
        <dbReference type="EC" id="5.6.2.4"/>
    </reaction>
</comment>
<protein>
    <recommendedName>
        <fullName evidence="13">ATP-dependent helicase/nuclease subunit A</fullName>
        <ecNumber evidence="13">3.1.-.-</ecNumber>
        <ecNumber evidence="13">5.6.2.4</ecNumber>
    </recommendedName>
    <alternativeName>
        <fullName evidence="13">ATP-dependent helicase/nuclease AddA</fullName>
    </alternativeName>
    <alternativeName>
        <fullName evidence="13">DNA 3'-5' helicase AddA</fullName>
    </alternativeName>
</protein>
<dbReference type="NCBIfam" id="TIGR02785">
    <property type="entry name" value="addA_Gpos"/>
    <property type="match status" value="1"/>
</dbReference>
<dbReference type="EMBL" id="FOCC01000005">
    <property type="protein sequence ID" value="SEM61670.1"/>
    <property type="molecule type" value="Genomic_DNA"/>
</dbReference>
<keyword evidence="9 13" id="KW-0234">DNA repair</keyword>
<dbReference type="SUPFAM" id="SSF52980">
    <property type="entry name" value="Restriction endonuclease-like"/>
    <property type="match status" value="1"/>
</dbReference>
<dbReference type="Gene3D" id="3.40.50.300">
    <property type="entry name" value="P-loop containing nucleotide triphosphate hydrolases"/>
    <property type="match status" value="4"/>
</dbReference>
<evidence type="ECO:0000256" key="14">
    <source>
        <dbReference type="PROSITE-ProRule" id="PRU00560"/>
    </source>
</evidence>
<dbReference type="EC" id="5.6.2.4" evidence="13"/>
<dbReference type="SUPFAM" id="SSF52540">
    <property type="entry name" value="P-loop containing nucleoside triphosphate hydrolases"/>
    <property type="match status" value="1"/>
</dbReference>
<proteinExistence type="inferred from homology"/>
<evidence type="ECO:0000259" key="16">
    <source>
        <dbReference type="PROSITE" id="PS51198"/>
    </source>
</evidence>
<comment type="caution">
    <text evidence="18">The sequence shown here is derived from an EMBL/GenBank/DDBJ whole genome shotgun (WGS) entry which is preliminary data.</text>
</comment>
<dbReference type="HAMAP" id="MF_01451">
    <property type="entry name" value="AddA"/>
    <property type="match status" value="1"/>
</dbReference>
<dbReference type="Pfam" id="PF00580">
    <property type="entry name" value="UvrD-helicase"/>
    <property type="match status" value="1"/>
</dbReference>
<dbReference type="InterPro" id="IPR014017">
    <property type="entry name" value="DNA_helicase_UvrD-like_C"/>
</dbReference>
<reference evidence="18 19" key="1">
    <citation type="submission" date="2016-10" db="EMBL/GenBank/DDBJ databases">
        <authorList>
            <person name="Varghese N."/>
            <person name="Submissions S."/>
        </authorList>
    </citation>
    <scope>NUCLEOTIDE SEQUENCE [LARGE SCALE GENOMIC DNA]</scope>
    <source>
        <strain evidence="18 19">WC1T17</strain>
    </source>
</reference>
<evidence type="ECO:0000256" key="2">
    <source>
        <dbReference type="ARBA" id="ARBA00022741"/>
    </source>
</evidence>
<dbReference type="Proteomes" id="UP000182089">
    <property type="component" value="Unassembled WGS sequence"/>
</dbReference>
<dbReference type="Pfam" id="PF13361">
    <property type="entry name" value="UvrD_C"/>
    <property type="match status" value="1"/>
</dbReference>
<keyword evidence="4 13" id="KW-0378">Hydrolase</keyword>
<evidence type="ECO:0000256" key="15">
    <source>
        <dbReference type="SAM" id="Coils"/>
    </source>
</evidence>
<dbReference type="CDD" id="cd17932">
    <property type="entry name" value="DEXQc_UvrD"/>
    <property type="match status" value="1"/>
</dbReference>
<dbReference type="InterPro" id="IPR027417">
    <property type="entry name" value="P-loop_NTPase"/>
</dbReference>
<dbReference type="GO" id="GO:0004386">
    <property type="term" value="F:helicase activity"/>
    <property type="evidence" value="ECO:0007669"/>
    <property type="project" value="UniProtKB-KW"/>
</dbReference>
<feature type="domain" description="UvrD-like helicase ATP-binding" evidence="16">
    <location>
        <begin position="1"/>
        <end position="473"/>
    </location>
</feature>
<keyword evidence="5 13" id="KW-0347">Helicase</keyword>
<evidence type="ECO:0000256" key="3">
    <source>
        <dbReference type="ARBA" id="ARBA00022763"/>
    </source>
</evidence>
<accession>A0ABY1AB75</accession>
<dbReference type="InterPro" id="IPR000212">
    <property type="entry name" value="DNA_helicase_UvrD/REP"/>
</dbReference>
<evidence type="ECO:0000256" key="13">
    <source>
        <dbReference type="HAMAP-Rule" id="MF_01451"/>
    </source>
</evidence>